<evidence type="ECO:0000313" key="8">
    <source>
        <dbReference type="EMBL" id="GET89864.1"/>
    </source>
</evidence>
<keyword evidence="2 4" id="KW-0694">RNA-binding</keyword>
<evidence type="ECO:0000259" key="6">
    <source>
        <dbReference type="PROSITE" id="PS50102"/>
    </source>
</evidence>
<evidence type="ECO:0000256" key="5">
    <source>
        <dbReference type="SAM" id="MobiDB-lite"/>
    </source>
</evidence>
<sequence>MSACTVYVTGMPTSVTEDDIFDFFTRIGNVAEVHMPSAGSQTTSGATAVVEVVFDKPEDAISAVSISGSDFQEDTPIYISAVAPTAAAAEKPTDQTTTAADAGSDFNGNGGAAAASAEPGAGLPMRRSADAERTSKNKVVVSSIYPHTTRAQLREIFSPCGTICDFHLIPTRHMAFVGYTTGEAYEKALKLDGAMVNGNPVVVRSCPSREDGAAPASRRDVSRRVTEGTTASSPNRRQLDVRVVVHGVPSDVTKEALRAFFSPDCGPLTDVFLKPEIGVAFVAFTSAENAKRAIRKSGEMFMGTRVKIEQRLPLICRRCDKEGHVAAQCKEHVRGSRRRSNERRRRRRSSSSSLDRDRRRRRRSHSLDRDRRRSDSLDRDRHRSDSLDRARRRSDSLDRDRHRRRYSRSRSPPRRRRHSRSPSRSRSPPRSRSPARRR</sequence>
<dbReference type="SMART" id="SM00343">
    <property type="entry name" value="ZnF_C2HC"/>
    <property type="match status" value="1"/>
</dbReference>
<dbReference type="CDD" id="cd00590">
    <property type="entry name" value="RRM_SF"/>
    <property type="match status" value="2"/>
</dbReference>
<feature type="domain" description="RRM" evidence="6">
    <location>
        <begin position="137"/>
        <end position="208"/>
    </location>
</feature>
<evidence type="ECO:0000313" key="9">
    <source>
        <dbReference type="Proteomes" id="UP000419144"/>
    </source>
</evidence>
<feature type="compositionally biased region" description="Low complexity" evidence="5">
    <location>
        <begin position="99"/>
        <end position="122"/>
    </location>
</feature>
<dbReference type="SUPFAM" id="SSF54928">
    <property type="entry name" value="RNA-binding domain, RBD"/>
    <property type="match status" value="3"/>
</dbReference>
<organism evidence="8 9">
    <name type="scientific">Leishmania tarentolae</name>
    <name type="common">Sauroleishmania tarentolae</name>
    <dbReference type="NCBI Taxonomy" id="5689"/>
    <lineage>
        <taxon>Eukaryota</taxon>
        <taxon>Discoba</taxon>
        <taxon>Euglenozoa</taxon>
        <taxon>Kinetoplastea</taxon>
        <taxon>Metakinetoplastina</taxon>
        <taxon>Trypanosomatida</taxon>
        <taxon>Trypanosomatidae</taxon>
        <taxon>Leishmaniinae</taxon>
        <taxon>Leishmania</taxon>
        <taxon>lizard Leishmania</taxon>
    </lineage>
</organism>
<dbReference type="Pfam" id="PF00076">
    <property type="entry name" value="RRM_1"/>
    <property type="match status" value="3"/>
</dbReference>
<keyword evidence="9" id="KW-1185">Reference proteome</keyword>
<evidence type="ECO:0000256" key="3">
    <source>
        <dbReference type="PROSITE-ProRule" id="PRU00047"/>
    </source>
</evidence>
<feature type="compositionally biased region" description="Basic residues" evidence="5">
    <location>
        <begin position="335"/>
        <end position="349"/>
    </location>
</feature>
<gene>
    <name evidence="8" type="ORF">LtaPh_2721701</name>
</gene>
<feature type="compositionally biased region" description="Basic and acidic residues" evidence="5">
    <location>
        <begin position="365"/>
        <end position="400"/>
    </location>
</feature>
<dbReference type="GO" id="GO:0008270">
    <property type="term" value="F:zinc ion binding"/>
    <property type="evidence" value="ECO:0007669"/>
    <property type="project" value="UniProtKB-KW"/>
</dbReference>
<keyword evidence="3" id="KW-0863">Zinc-finger</keyword>
<evidence type="ECO:0000256" key="4">
    <source>
        <dbReference type="PROSITE-ProRule" id="PRU00176"/>
    </source>
</evidence>
<comment type="caution">
    <text evidence="8">The sequence shown here is derived from an EMBL/GenBank/DDBJ whole genome shotgun (WGS) entry which is preliminary data.</text>
</comment>
<feature type="domain" description="RRM" evidence="6">
    <location>
        <begin position="241"/>
        <end position="313"/>
    </location>
</feature>
<dbReference type="InterPro" id="IPR000504">
    <property type="entry name" value="RRM_dom"/>
</dbReference>
<feature type="region of interest" description="Disordered" evidence="5">
    <location>
        <begin position="89"/>
        <end position="136"/>
    </location>
</feature>
<feature type="compositionally biased region" description="Basic and acidic residues" evidence="5">
    <location>
        <begin position="207"/>
        <end position="226"/>
    </location>
</feature>
<reference evidence="8" key="1">
    <citation type="submission" date="2019-11" db="EMBL/GenBank/DDBJ databases">
        <title>Leishmania tarentolae CDS.</title>
        <authorList>
            <person name="Goto Y."/>
            <person name="Yamagishi J."/>
        </authorList>
    </citation>
    <scope>NUCLEOTIDE SEQUENCE [LARGE SCALE GENOMIC DNA]</scope>
    <source>
        <strain evidence="8">Parrot Tar II</strain>
    </source>
</reference>
<keyword evidence="3" id="KW-0862">Zinc</keyword>
<accession>A0A640KLG6</accession>
<feature type="domain" description="RRM" evidence="6">
    <location>
        <begin position="4"/>
        <end position="84"/>
    </location>
</feature>
<evidence type="ECO:0000256" key="1">
    <source>
        <dbReference type="ARBA" id="ARBA00022737"/>
    </source>
</evidence>
<dbReference type="SMART" id="SM00360">
    <property type="entry name" value="RRM"/>
    <property type="match status" value="3"/>
</dbReference>
<dbReference type="InterPro" id="IPR035979">
    <property type="entry name" value="RBD_domain_sf"/>
</dbReference>
<feature type="compositionally biased region" description="Polar residues" evidence="5">
    <location>
        <begin position="227"/>
        <end position="236"/>
    </location>
</feature>
<dbReference type="Proteomes" id="UP000419144">
    <property type="component" value="Unassembled WGS sequence"/>
</dbReference>
<dbReference type="VEuPathDB" id="TriTrypDB:LtaPh_2721701"/>
<dbReference type="InterPro" id="IPR001878">
    <property type="entry name" value="Znf_CCHC"/>
</dbReference>
<dbReference type="PROSITE" id="PS50102">
    <property type="entry name" value="RRM"/>
    <property type="match status" value="3"/>
</dbReference>
<dbReference type="GO" id="GO:0003723">
    <property type="term" value="F:RNA binding"/>
    <property type="evidence" value="ECO:0007669"/>
    <property type="project" value="UniProtKB-UniRule"/>
</dbReference>
<evidence type="ECO:0000256" key="2">
    <source>
        <dbReference type="ARBA" id="ARBA00022884"/>
    </source>
</evidence>
<evidence type="ECO:0000259" key="7">
    <source>
        <dbReference type="PROSITE" id="PS50158"/>
    </source>
</evidence>
<dbReference type="AlphaFoldDB" id="A0A640KLG6"/>
<dbReference type="OrthoDB" id="79941at2759"/>
<dbReference type="EMBL" id="BLBS01000037">
    <property type="protein sequence ID" value="GET89864.1"/>
    <property type="molecule type" value="Genomic_DNA"/>
</dbReference>
<feature type="compositionally biased region" description="Basic residues" evidence="5">
    <location>
        <begin position="401"/>
        <end position="438"/>
    </location>
</feature>
<feature type="region of interest" description="Disordered" evidence="5">
    <location>
        <begin position="206"/>
        <end position="237"/>
    </location>
</feature>
<feature type="domain" description="CCHC-type" evidence="7">
    <location>
        <begin position="316"/>
        <end position="331"/>
    </location>
</feature>
<feature type="region of interest" description="Disordered" evidence="5">
    <location>
        <begin position="326"/>
        <end position="438"/>
    </location>
</feature>
<proteinExistence type="predicted"/>
<dbReference type="PANTHER" id="PTHR24012">
    <property type="entry name" value="RNA BINDING PROTEIN"/>
    <property type="match status" value="1"/>
</dbReference>
<protein>
    <submittedName>
        <fullName evidence="8">RNA-binding protein, putative</fullName>
    </submittedName>
</protein>
<keyword evidence="3" id="KW-0479">Metal-binding</keyword>
<dbReference type="Gene3D" id="3.30.70.330">
    <property type="match status" value="3"/>
</dbReference>
<dbReference type="InterPro" id="IPR012677">
    <property type="entry name" value="Nucleotide-bd_a/b_plait_sf"/>
</dbReference>
<name>A0A640KLG6_LEITA</name>
<keyword evidence="1" id="KW-0677">Repeat</keyword>
<dbReference type="PROSITE" id="PS50158">
    <property type="entry name" value="ZF_CCHC"/>
    <property type="match status" value="1"/>
</dbReference>